<comment type="similarity">
    <text evidence="1">Belongs to the universal stress protein A family.</text>
</comment>
<dbReference type="CDD" id="cd00293">
    <property type="entry name" value="USP-like"/>
    <property type="match status" value="1"/>
</dbReference>
<dbReference type="AlphaFoldDB" id="A0A239LBJ2"/>
<dbReference type="InterPro" id="IPR006015">
    <property type="entry name" value="Universal_stress_UspA"/>
</dbReference>
<dbReference type="PANTHER" id="PTHR46268">
    <property type="entry name" value="STRESS RESPONSE PROTEIN NHAX"/>
    <property type="match status" value="1"/>
</dbReference>
<dbReference type="PRINTS" id="PR01438">
    <property type="entry name" value="UNVRSLSTRESS"/>
</dbReference>
<evidence type="ECO:0000313" key="4">
    <source>
        <dbReference type="Proteomes" id="UP000198393"/>
    </source>
</evidence>
<dbReference type="Pfam" id="PF00582">
    <property type="entry name" value="Usp"/>
    <property type="match status" value="1"/>
</dbReference>
<name>A0A239LBJ2_EKHLU</name>
<protein>
    <submittedName>
        <fullName evidence="3">Nucleotide-binding universal stress protein, UspA family</fullName>
    </submittedName>
</protein>
<evidence type="ECO:0000256" key="1">
    <source>
        <dbReference type="ARBA" id="ARBA00008791"/>
    </source>
</evidence>
<dbReference type="InterPro" id="IPR014729">
    <property type="entry name" value="Rossmann-like_a/b/a_fold"/>
</dbReference>
<sequence length="148" mass="16514">MITSILIPTDFSPASWNATQVGIELYQHYKEASISFLHVYPDSSRYSGKELPNVTESQLQQFKERMNHLSQNLIDFSDDKIQNVVLTGNVEKTILQFIKDHQFDLVIVGINSNGSTNEIGSHTVKVIRESGVPVMIVPNRTSHGAIAS</sequence>
<organism evidence="3 4">
    <name type="scientific">Ekhidna lutea</name>
    <dbReference type="NCBI Taxonomy" id="447679"/>
    <lineage>
        <taxon>Bacteria</taxon>
        <taxon>Pseudomonadati</taxon>
        <taxon>Bacteroidota</taxon>
        <taxon>Cytophagia</taxon>
        <taxon>Cytophagales</taxon>
        <taxon>Reichenbachiellaceae</taxon>
        <taxon>Ekhidna</taxon>
    </lineage>
</organism>
<dbReference type="Gene3D" id="3.40.50.620">
    <property type="entry name" value="HUPs"/>
    <property type="match status" value="1"/>
</dbReference>
<dbReference type="PANTHER" id="PTHR46268:SF6">
    <property type="entry name" value="UNIVERSAL STRESS PROTEIN UP12"/>
    <property type="match status" value="1"/>
</dbReference>
<dbReference type="RefSeq" id="WP_179213434.1">
    <property type="nucleotide sequence ID" value="NZ_FZPD01000005.1"/>
</dbReference>
<gene>
    <name evidence="3" type="ORF">SAMN05421640_3094</name>
</gene>
<proteinExistence type="inferred from homology"/>
<reference evidence="3 4" key="1">
    <citation type="submission" date="2017-06" db="EMBL/GenBank/DDBJ databases">
        <authorList>
            <person name="Kim H.J."/>
            <person name="Triplett B.A."/>
        </authorList>
    </citation>
    <scope>NUCLEOTIDE SEQUENCE [LARGE SCALE GENOMIC DNA]</scope>
    <source>
        <strain evidence="3 4">DSM 19307</strain>
    </source>
</reference>
<evidence type="ECO:0000313" key="3">
    <source>
        <dbReference type="EMBL" id="SNT27288.1"/>
    </source>
</evidence>
<feature type="domain" description="UspA" evidence="2">
    <location>
        <begin position="1"/>
        <end position="138"/>
    </location>
</feature>
<dbReference type="SUPFAM" id="SSF52402">
    <property type="entry name" value="Adenine nucleotide alpha hydrolases-like"/>
    <property type="match status" value="1"/>
</dbReference>
<dbReference type="Proteomes" id="UP000198393">
    <property type="component" value="Unassembled WGS sequence"/>
</dbReference>
<dbReference type="EMBL" id="FZPD01000005">
    <property type="protein sequence ID" value="SNT27288.1"/>
    <property type="molecule type" value="Genomic_DNA"/>
</dbReference>
<keyword evidence="4" id="KW-1185">Reference proteome</keyword>
<accession>A0A239LBJ2</accession>
<dbReference type="InterPro" id="IPR006016">
    <property type="entry name" value="UspA"/>
</dbReference>
<evidence type="ECO:0000259" key="2">
    <source>
        <dbReference type="Pfam" id="PF00582"/>
    </source>
</evidence>